<name>A0AAP2DFN9_9BACT</name>
<reference evidence="2 3" key="1">
    <citation type="submission" date="2021-05" db="EMBL/GenBank/DDBJ databases">
        <title>A Polyphasic approach of four new species of the genus Ohtaekwangia: Ohtaekwangia histidinii sp. nov., Ohtaekwangia cretensis sp. nov., Ohtaekwangia indiensis sp. nov., Ohtaekwangia reichenbachii sp. nov. from diverse environment.</title>
        <authorList>
            <person name="Octaviana S."/>
        </authorList>
    </citation>
    <scope>NUCLEOTIDE SEQUENCE [LARGE SCALE GENOMIC DNA]</scope>
    <source>
        <strain evidence="2 3">PWU37</strain>
    </source>
</reference>
<dbReference type="AlphaFoldDB" id="A0AAP2DFN9"/>
<dbReference type="EMBL" id="JAHESC010000059">
    <property type="protein sequence ID" value="MBT1690236.1"/>
    <property type="molecule type" value="Genomic_DNA"/>
</dbReference>
<keyword evidence="1" id="KW-0732">Signal</keyword>
<feature type="chain" id="PRO_5043043218" description="2-dehydro-3-deoxyphosphooctonate aldolase" evidence="1">
    <location>
        <begin position="22"/>
        <end position="149"/>
    </location>
</feature>
<proteinExistence type="predicted"/>
<accession>A0AAP2DFN9</accession>
<evidence type="ECO:0000313" key="3">
    <source>
        <dbReference type="Proteomes" id="UP001319180"/>
    </source>
</evidence>
<evidence type="ECO:0008006" key="4">
    <source>
        <dbReference type="Google" id="ProtNLM"/>
    </source>
</evidence>
<feature type="signal peptide" evidence="1">
    <location>
        <begin position="1"/>
        <end position="21"/>
    </location>
</feature>
<dbReference type="PROSITE" id="PS51257">
    <property type="entry name" value="PROKAR_LIPOPROTEIN"/>
    <property type="match status" value="1"/>
</dbReference>
<dbReference type="Proteomes" id="UP001319180">
    <property type="component" value="Unassembled WGS sequence"/>
</dbReference>
<keyword evidence="3" id="KW-1185">Reference proteome</keyword>
<sequence>MRPIHAVVFLFCVVTAMGCGAHRMSGNTRTKPVTSLDAATFELTETTTDTTYGFDRKNPVSVGNTGGGPANERRYLNALLGPHGEPVSYIREGSCCAFKTPNGLFDNTGMLDRYKVTWAGAADTVVLYINMYDRGDLKIPVGFTARQRP</sequence>
<protein>
    <recommendedName>
        <fullName evidence="4">2-dehydro-3-deoxyphosphooctonate aldolase</fullName>
    </recommendedName>
</protein>
<gene>
    <name evidence="2" type="ORF">KK078_26965</name>
</gene>
<organism evidence="2 3">
    <name type="scientific">Dawidia soli</name>
    <dbReference type="NCBI Taxonomy" id="2782352"/>
    <lineage>
        <taxon>Bacteria</taxon>
        <taxon>Pseudomonadati</taxon>
        <taxon>Bacteroidota</taxon>
        <taxon>Cytophagia</taxon>
        <taxon>Cytophagales</taxon>
        <taxon>Chryseotaleaceae</taxon>
        <taxon>Dawidia</taxon>
    </lineage>
</organism>
<comment type="caution">
    <text evidence="2">The sequence shown here is derived from an EMBL/GenBank/DDBJ whole genome shotgun (WGS) entry which is preliminary data.</text>
</comment>
<evidence type="ECO:0000313" key="2">
    <source>
        <dbReference type="EMBL" id="MBT1690236.1"/>
    </source>
</evidence>
<evidence type="ECO:0000256" key="1">
    <source>
        <dbReference type="SAM" id="SignalP"/>
    </source>
</evidence>
<dbReference type="RefSeq" id="WP_254093453.1">
    <property type="nucleotide sequence ID" value="NZ_JAHESC010000059.1"/>
</dbReference>